<evidence type="ECO:0000313" key="2">
    <source>
        <dbReference type="Proteomes" id="UP000321393"/>
    </source>
</evidence>
<sequence length="63" mass="7295">MVANPNWLHILSFKNFQSEAEMQGTCARKSQTREEVETYEEDEDEQGDILCRACGENYASDEF</sequence>
<comment type="caution">
    <text evidence="1">The sequence shown here is derived from an EMBL/GenBank/DDBJ whole genome shotgun (WGS) entry which is preliminary data.</text>
</comment>
<dbReference type="AlphaFoldDB" id="A0A5A7ULP3"/>
<dbReference type="Proteomes" id="UP000321393">
    <property type="component" value="Unassembled WGS sequence"/>
</dbReference>
<accession>A0A5A7ULP3</accession>
<organism evidence="1 2">
    <name type="scientific">Cucumis melo var. makuwa</name>
    <name type="common">Oriental melon</name>
    <dbReference type="NCBI Taxonomy" id="1194695"/>
    <lineage>
        <taxon>Eukaryota</taxon>
        <taxon>Viridiplantae</taxon>
        <taxon>Streptophyta</taxon>
        <taxon>Embryophyta</taxon>
        <taxon>Tracheophyta</taxon>
        <taxon>Spermatophyta</taxon>
        <taxon>Magnoliopsida</taxon>
        <taxon>eudicotyledons</taxon>
        <taxon>Gunneridae</taxon>
        <taxon>Pentapetalae</taxon>
        <taxon>rosids</taxon>
        <taxon>fabids</taxon>
        <taxon>Cucurbitales</taxon>
        <taxon>Cucurbitaceae</taxon>
        <taxon>Benincaseae</taxon>
        <taxon>Cucumis</taxon>
    </lineage>
</organism>
<evidence type="ECO:0000313" key="1">
    <source>
        <dbReference type="EMBL" id="KAA0055497.1"/>
    </source>
</evidence>
<proteinExistence type="predicted"/>
<gene>
    <name evidence="1" type="ORF">E6C27_scaffold221G00760</name>
</gene>
<dbReference type="EMBL" id="SSTE01008534">
    <property type="protein sequence ID" value="KAA0055497.1"/>
    <property type="molecule type" value="Genomic_DNA"/>
</dbReference>
<protein>
    <submittedName>
        <fullName evidence="1">PHD finger protein ALFIN-LIKE 3-like</fullName>
    </submittedName>
</protein>
<reference evidence="1 2" key="1">
    <citation type="submission" date="2019-08" db="EMBL/GenBank/DDBJ databases">
        <title>Draft genome sequences of two oriental melons (Cucumis melo L. var makuwa).</title>
        <authorList>
            <person name="Kwon S.-Y."/>
        </authorList>
    </citation>
    <scope>NUCLEOTIDE SEQUENCE [LARGE SCALE GENOMIC DNA]</scope>
    <source>
        <strain evidence="2">cv. SW 3</strain>
        <tissue evidence="1">Leaf</tissue>
    </source>
</reference>
<name>A0A5A7ULP3_CUCMM</name>